<evidence type="ECO:0000256" key="1">
    <source>
        <dbReference type="SAM" id="Phobius"/>
    </source>
</evidence>
<feature type="transmembrane region" description="Helical" evidence="1">
    <location>
        <begin position="72"/>
        <end position="90"/>
    </location>
</feature>
<sequence length="112" mass="12768">MATKIAKIVLDNINIISLLSVWSWQQRPSIGTVDFFVFFSNLHYLPCTYILLMRPSLDMPLTSSPSLLSITSHTHALLSLFFFPPMFVCCDRCTRHSSAITSKSTFNILPRR</sequence>
<keyword evidence="3" id="KW-1185">Reference proteome</keyword>
<proteinExistence type="predicted"/>
<keyword evidence="1" id="KW-0812">Transmembrane</keyword>
<reference evidence="2 3" key="1">
    <citation type="journal article" date="2023" name="Mol. Phylogenet. Evol.">
        <title>Genome-scale phylogeny and comparative genomics of the fungal order Sordariales.</title>
        <authorList>
            <person name="Hensen N."/>
            <person name="Bonometti L."/>
            <person name="Westerberg I."/>
            <person name="Brannstrom I.O."/>
            <person name="Guillou S."/>
            <person name="Cros-Aarteil S."/>
            <person name="Calhoun S."/>
            <person name="Haridas S."/>
            <person name="Kuo A."/>
            <person name="Mondo S."/>
            <person name="Pangilinan J."/>
            <person name="Riley R."/>
            <person name="LaButti K."/>
            <person name="Andreopoulos B."/>
            <person name="Lipzen A."/>
            <person name="Chen C."/>
            <person name="Yan M."/>
            <person name="Daum C."/>
            <person name="Ng V."/>
            <person name="Clum A."/>
            <person name="Steindorff A."/>
            <person name="Ohm R.A."/>
            <person name="Martin F."/>
            <person name="Silar P."/>
            <person name="Natvig D.O."/>
            <person name="Lalanne C."/>
            <person name="Gautier V."/>
            <person name="Ament-Velasquez S.L."/>
            <person name="Kruys A."/>
            <person name="Hutchinson M.I."/>
            <person name="Powell A.J."/>
            <person name="Barry K."/>
            <person name="Miller A.N."/>
            <person name="Grigoriev I.V."/>
            <person name="Debuchy R."/>
            <person name="Gladieux P."/>
            <person name="Hiltunen Thoren M."/>
            <person name="Johannesson H."/>
        </authorList>
    </citation>
    <scope>NUCLEOTIDE SEQUENCE [LARGE SCALE GENOMIC DNA]</scope>
    <source>
        <strain evidence="2 3">FGSC 10403</strain>
    </source>
</reference>
<organism evidence="2 3">
    <name type="scientific">Neurospora hispaniola</name>
    <dbReference type="NCBI Taxonomy" id="588809"/>
    <lineage>
        <taxon>Eukaryota</taxon>
        <taxon>Fungi</taxon>
        <taxon>Dikarya</taxon>
        <taxon>Ascomycota</taxon>
        <taxon>Pezizomycotina</taxon>
        <taxon>Sordariomycetes</taxon>
        <taxon>Sordariomycetidae</taxon>
        <taxon>Sordariales</taxon>
        <taxon>Sordariaceae</taxon>
        <taxon>Neurospora</taxon>
    </lineage>
</organism>
<comment type="caution">
    <text evidence="2">The sequence shown here is derived from an EMBL/GenBank/DDBJ whole genome shotgun (WGS) entry which is preliminary data.</text>
</comment>
<protein>
    <submittedName>
        <fullName evidence="2">Uncharacterized protein</fullName>
    </submittedName>
</protein>
<evidence type="ECO:0000313" key="3">
    <source>
        <dbReference type="Proteomes" id="UP001285908"/>
    </source>
</evidence>
<dbReference type="EMBL" id="JAULSX010000001">
    <property type="protein sequence ID" value="KAK3499107.1"/>
    <property type="molecule type" value="Genomic_DNA"/>
</dbReference>
<dbReference type="GeneID" id="87879495"/>
<evidence type="ECO:0000313" key="2">
    <source>
        <dbReference type="EMBL" id="KAK3499107.1"/>
    </source>
</evidence>
<gene>
    <name evidence="2" type="ORF">B0T23DRAFT_8430</name>
</gene>
<dbReference type="RefSeq" id="XP_062696740.1">
    <property type="nucleotide sequence ID" value="XM_062841873.1"/>
</dbReference>
<dbReference type="AlphaFoldDB" id="A0AAJ0IEU9"/>
<name>A0AAJ0IEU9_9PEZI</name>
<dbReference type="Proteomes" id="UP001285908">
    <property type="component" value="Unassembled WGS sequence"/>
</dbReference>
<keyword evidence="1" id="KW-1133">Transmembrane helix</keyword>
<feature type="transmembrane region" description="Helical" evidence="1">
    <location>
        <begin position="33"/>
        <end position="52"/>
    </location>
</feature>
<accession>A0AAJ0IEU9</accession>
<keyword evidence="1" id="KW-0472">Membrane</keyword>